<keyword evidence="2" id="KW-0489">Methyltransferase</keyword>
<reference evidence="2 3" key="1">
    <citation type="journal article" date="2019" name="Appl. Microbiol. Biotechnol.">
        <title>Genome sequence of Isaria javanica and comparative genome analysis insights into family S53 peptidase evolution in fungal entomopathogens.</title>
        <authorList>
            <person name="Lin R."/>
            <person name="Zhang X."/>
            <person name="Xin B."/>
            <person name="Zou M."/>
            <person name="Gao Y."/>
            <person name="Qin F."/>
            <person name="Hu Q."/>
            <person name="Xie B."/>
            <person name="Cheng X."/>
        </authorList>
    </citation>
    <scope>NUCLEOTIDE SEQUENCE [LARGE SCALE GENOMIC DNA]</scope>
    <source>
        <strain evidence="2 3">IJ1G</strain>
    </source>
</reference>
<evidence type="ECO:0000313" key="2">
    <source>
        <dbReference type="EMBL" id="TQV90977.1"/>
    </source>
</evidence>
<protein>
    <submittedName>
        <fullName evidence="2">Methyltransferase type 12</fullName>
    </submittedName>
</protein>
<keyword evidence="3" id="KW-1185">Reference proteome</keyword>
<dbReference type="AlphaFoldDB" id="A0A545UND6"/>
<feature type="domain" description="Methyltransferase type 12" evidence="1">
    <location>
        <begin position="61"/>
        <end position="171"/>
    </location>
</feature>
<keyword evidence="2" id="KW-0808">Transferase</keyword>
<evidence type="ECO:0000259" key="1">
    <source>
        <dbReference type="Pfam" id="PF08242"/>
    </source>
</evidence>
<accession>A0A545UND6</accession>
<organism evidence="2 3">
    <name type="scientific">Cordyceps javanica</name>
    <dbReference type="NCBI Taxonomy" id="43265"/>
    <lineage>
        <taxon>Eukaryota</taxon>
        <taxon>Fungi</taxon>
        <taxon>Dikarya</taxon>
        <taxon>Ascomycota</taxon>
        <taxon>Pezizomycotina</taxon>
        <taxon>Sordariomycetes</taxon>
        <taxon>Hypocreomycetidae</taxon>
        <taxon>Hypocreales</taxon>
        <taxon>Cordycipitaceae</taxon>
        <taxon>Cordyceps</taxon>
    </lineage>
</organism>
<comment type="caution">
    <text evidence="2">The sequence shown here is derived from an EMBL/GenBank/DDBJ whole genome shotgun (WGS) entry which is preliminary data.</text>
</comment>
<dbReference type="InterPro" id="IPR013217">
    <property type="entry name" value="Methyltransf_12"/>
</dbReference>
<evidence type="ECO:0000313" key="3">
    <source>
        <dbReference type="Proteomes" id="UP000315783"/>
    </source>
</evidence>
<dbReference type="InterPro" id="IPR029063">
    <property type="entry name" value="SAM-dependent_MTases_sf"/>
</dbReference>
<dbReference type="EMBL" id="SPUK01000021">
    <property type="protein sequence ID" value="TQV90977.1"/>
    <property type="molecule type" value="Genomic_DNA"/>
</dbReference>
<dbReference type="Pfam" id="PF08242">
    <property type="entry name" value="Methyltransf_12"/>
    <property type="match status" value="1"/>
</dbReference>
<name>A0A545UND6_9HYPO</name>
<dbReference type="GO" id="GO:0032259">
    <property type="term" value="P:methylation"/>
    <property type="evidence" value="ECO:0007669"/>
    <property type="project" value="UniProtKB-KW"/>
</dbReference>
<dbReference type="Gene3D" id="3.40.50.150">
    <property type="entry name" value="Vaccinia Virus protein VP39"/>
    <property type="match status" value="1"/>
</dbReference>
<sequence length="325" mass="34746">MPTVDWESLNKKNWDERAPLHAASPDYNVADFIADPTYVSGVVAFDAPLLGDVTGLRCAHLQCHIGTDTLSLARRGAASVTGLDFSPASLAEARRLAAATRTSGGDRLDFVEASVYDALDTLLPAAAAAAGDDGDVRGLFDLVFTGIGALCWIPDIRPWAVVVAGLLRPGGGRLFLREGHPILWTLDDKMTTTTTTTSSLSDPFAQRTGEAAAAAGGGGGALVVKYPYFERGADRPLLFDEAATYVRHEAHEFRHTTTAEFNHGLGEIVQALLDAGLRVTGLTEHTSVPWDALPGQMEEIGGGEYALKNERWRVPLTYTLQAVKD</sequence>
<dbReference type="GO" id="GO:0008168">
    <property type="term" value="F:methyltransferase activity"/>
    <property type="evidence" value="ECO:0007669"/>
    <property type="project" value="UniProtKB-KW"/>
</dbReference>
<gene>
    <name evidence="2" type="ORF">IF1G_10212</name>
</gene>
<dbReference type="SUPFAM" id="SSF53335">
    <property type="entry name" value="S-adenosyl-L-methionine-dependent methyltransferases"/>
    <property type="match status" value="1"/>
</dbReference>
<proteinExistence type="predicted"/>
<dbReference type="CDD" id="cd02440">
    <property type="entry name" value="AdoMet_MTases"/>
    <property type="match status" value="1"/>
</dbReference>
<dbReference type="Proteomes" id="UP000315783">
    <property type="component" value="Unassembled WGS sequence"/>
</dbReference>